<accession>A0ABY9X2I7</accession>
<reference evidence="3 4" key="1">
    <citation type="submission" date="2019-08" db="EMBL/GenBank/DDBJ databases">
        <title>Archangium and Cystobacter genomes.</title>
        <authorList>
            <person name="Chen I.-C.K."/>
            <person name="Wielgoss S."/>
        </authorList>
    </citation>
    <scope>NUCLEOTIDE SEQUENCE [LARGE SCALE GENOMIC DNA]</scope>
    <source>
        <strain evidence="3 4">Cbm 6</strain>
    </source>
</reference>
<evidence type="ECO:0000256" key="1">
    <source>
        <dbReference type="SAM" id="MobiDB-lite"/>
    </source>
</evidence>
<evidence type="ECO:0000256" key="2">
    <source>
        <dbReference type="SAM" id="SignalP"/>
    </source>
</evidence>
<feature type="signal peptide" evidence="2">
    <location>
        <begin position="1"/>
        <end position="28"/>
    </location>
</feature>
<protein>
    <submittedName>
        <fullName evidence="3">Uncharacterized protein</fullName>
    </submittedName>
</protein>
<feature type="region of interest" description="Disordered" evidence="1">
    <location>
        <begin position="30"/>
        <end position="114"/>
    </location>
</feature>
<evidence type="ECO:0000313" key="3">
    <source>
        <dbReference type="EMBL" id="WNG49578.1"/>
    </source>
</evidence>
<dbReference type="RefSeq" id="WP_395807634.1">
    <property type="nucleotide sequence ID" value="NZ_CP043494.1"/>
</dbReference>
<feature type="compositionally biased region" description="Low complexity" evidence="1">
    <location>
        <begin position="32"/>
        <end position="49"/>
    </location>
</feature>
<feature type="chain" id="PRO_5047116960" evidence="2">
    <location>
        <begin position="29"/>
        <end position="114"/>
    </location>
</feature>
<dbReference type="Proteomes" id="UP001611383">
    <property type="component" value="Chromosome"/>
</dbReference>
<sequence>MVINKKTRLMLAGAVVGASMLSLAVANAQFDPSTGAPTTTPGVPQTTPGVSPPPGSVPPTQPSPYDTGTDAGTGGSGAIPTYPSPFGATDAGVGGSGLMPPSSLGTGSQDAGLF</sequence>
<keyword evidence="2" id="KW-0732">Signal</keyword>
<dbReference type="EMBL" id="CP043494">
    <property type="protein sequence ID" value="WNG49578.1"/>
    <property type="molecule type" value="Genomic_DNA"/>
</dbReference>
<proteinExistence type="predicted"/>
<keyword evidence="4" id="KW-1185">Reference proteome</keyword>
<name>A0ABY9X2I7_9BACT</name>
<gene>
    <name evidence="3" type="ORF">F0U60_39740</name>
</gene>
<organism evidence="3 4">
    <name type="scientific">Archangium minus</name>
    <dbReference type="NCBI Taxonomy" id="83450"/>
    <lineage>
        <taxon>Bacteria</taxon>
        <taxon>Pseudomonadati</taxon>
        <taxon>Myxococcota</taxon>
        <taxon>Myxococcia</taxon>
        <taxon>Myxococcales</taxon>
        <taxon>Cystobacterineae</taxon>
        <taxon>Archangiaceae</taxon>
        <taxon>Archangium</taxon>
    </lineage>
</organism>
<feature type="compositionally biased region" description="Low complexity" evidence="1">
    <location>
        <begin position="98"/>
        <end position="108"/>
    </location>
</feature>
<evidence type="ECO:0000313" key="4">
    <source>
        <dbReference type="Proteomes" id="UP001611383"/>
    </source>
</evidence>
<feature type="compositionally biased region" description="Pro residues" evidence="1">
    <location>
        <begin position="50"/>
        <end position="62"/>
    </location>
</feature>